<sequence>MKNNLFTLALTLSALPISISTSINPAIAESTPVESAVSIRAFNLRSYYIRHRNLLGEVSPISSSLDRGDASFRVRSGLASSNCVSFESSNLPGYYLRHQNFQIRLDRNDNTAQLKADATFCIKPGLASLTNVSFQSYNFPTYYIRHRNFKLYIDPYTTNSLFLNDATFTLVAPFTR</sequence>
<dbReference type="CDD" id="cd23399">
    <property type="entry name" value="beta-trefoil_ABD_ABFB"/>
    <property type="match status" value="1"/>
</dbReference>
<dbReference type="Pfam" id="PF05270">
    <property type="entry name" value="AbfB"/>
    <property type="match status" value="1"/>
</dbReference>
<reference evidence="3 4" key="1">
    <citation type="submission" date="2020-10" db="EMBL/GenBank/DDBJ databases">
        <authorList>
            <person name="Castelo-Branco R."/>
            <person name="Eusebio N."/>
            <person name="Adriana R."/>
            <person name="Vieira A."/>
            <person name="Brugerolle De Fraissinette N."/>
            <person name="Rezende De Castro R."/>
            <person name="Schneider M.P."/>
            <person name="Vasconcelos V."/>
            <person name="Leao P.N."/>
        </authorList>
    </citation>
    <scope>NUCLEOTIDE SEQUENCE [LARGE SCALE GENOMIC DNA]</scope>
    <source>
        <strain evidence="3 4">LEGE 07299</strain>
    </source>
</reference>
<feature type="chain" id="PRO_5045715706" evidence="1">
    <location>
        <begin position="29"/>
        <end position="176"/>
    </location>
</feature>
<accession>A0ABR9TYE8</accession>
<gene>
    <name evidence="3" type="ORF">IQ229_06785</name>
</gene>
<dbReference type="SUPFAM" id="SSF110221">
    <property type="entry name" value="AbfB domain"/>
    <property type="match status" value="1"/>
</dbReference>
<comment type="caution">
    <text evidence="3">The sequence shown here is derived from an EMBL/GenBank/DDBJ whole genome shotgun (WGS) entry which is preliminary data.</text>
</comment>
<keyword evidence="1" id="KW-0732">Signal</keyword>
<dbReference type="Proteomes" id="UP000647836">
    <property type="component" value="Unassembled WGS sequence"/>
</dbReference>
<dbReference type="EMBL" id="JADEXF010000158">
    <property type="protein sequence ID" value="MBE9104655.1"/>
    <property type="molecule type" value="Genomic_DNA"/>
</dbReference>
<protein>
    <submittedName>
        <fullName evidence="3">AbfB domain-containing protein</fullName>
    </submittedName>
</protein>
<evidence type="ECO:0000313" key="3">
    <source>
        <dbReference type="EMBL" id="MBE9104655.1"/>
    </source>
</evidence>
<keyword evidence="4" id="KW-1185">Reference proteome</keyword>
<feature type="signal peptide" evidence="1">
    <location>
        <begin position="1"/>
        <end position="28"/>
    </location>
</feature>
<evidence type="ECO:0000256" key="1">
    <source>
        <dbReference type="SAM" id="SignalP"/>
    </source>
</evidence>
<evidence type="ECO:0000259" key="2">
    <source>
        <dbReference type="Pfam" id="PF05270"/>
    </source>
</evidence>
<name>A0ABR9TYE8_9NOSO</name>
<feature type="domain" description="Alpha-L-arabinofuranosidase B arabinose-binding" evidence="2">
    <location>
        <begin position="38"/>
        <end position="169"/>
    </location>
</feature>
<dbReference type="InterPro" id="IPR007934">
    <property type="entry name" value="AbfB_ABD"/>
</dbReference>
<organism evidence="3 4">
    <name type="scientific">Nostoc cf. edaphicum LEGE 07299</name>
    <dbReference type="NCBI Taxonomy" id="2777974"/>
    <lineage>
        <taxon>Bacteria</taxon>
        <taxon>Bacillati</taxon>
        <taxon>Cyanobacteriota</taxon>
        <taxon>Cyanophyceae</taxon>
        <taxon>Nostocales</taxon>
        <taxon>Nostocaceae</taxon>
        <taxon>Nostoc</taxon>
    </lineage>
</organism>
<proteinExistence type="predicted"/>
<dbReference type="Gene3D" id="2.80.10.50">
    <property type="match status" value="1"/>
</dbReference>
<dbReference type="RefSeq" id="WP_194042382.1">
    <property type="nucleotide sequence ID" value="NZ_JADEXF010000158.1"/>
</dbReference>
<dbReference type="InterPro" id="IPR036195">
    <property type="entry name" value="AbfB_ABD_sf"/>
</dbReference>
<evidence type="ECO:0000313" key="4">
    <source>
        <dbReference type="Proteomes" id="UP000647836"/>
    </source>
</evidence>